<organism evidence="2 3">
    <name type="scientific">Lophium mytilinum</name>
    <dbReference type="NCBI Taxonomy" id="390894"/>
    <lineage>
        <taxon>Eukaryota</taxon>
        <taxon>Fungi</taxon>
        <taxon>Dikarya</taxon>
        <taxon>Ascomycota</taxon>
        <taxon>Pezizomycotina</taxon>
        <taxon>Dothideomycetes</taxon>
        <taxon>Pleosporomycetidae</taxon>
        <taxon>Mytilinidiales</taxon>
        <taxon>Mytilinidiaceae</taxon>
        <taxon>Lophium</taxon>
    </lineage>
</organism>
<gene>
    <name evidence="2" type="ORF">BU16DRAFT_567374</name>
</gene>
<name>A0A6A6QA28_9PEZI</name>
<accession>A0A6A6QA28</accession>
<dbReference type="OrthoDB" id="5422579at2759"/>
<dbReference type="AlphaFoldDB" id="A0A6A6QA28"/>
<sequence length="535" mass="59975">MKSSASVLLALNKELRSLPAPPPPTLVTLPIELLVEIAQYLQDDFEDLRNLRRGSRSLAEAGAMVLFKELHLALYPGSIQRFTKIAFQRSLAPLVRKVVFHGQVPPSYVAMKGWRIALERVGVQVPRGTQEKSFEIYRSYADANRKLFMINQGMFDGIEPAELKIYQNFDLAIARLAGLQEVVLTAYDEADDHSPFWNKVKEEIFLTPATWRRGFLGELGDSETTEGQMLSTIRWDATMVYPGLIGGRTEGAILLTSFFRSVDTSTTSLRGLQLTTAGGEFWCQRVNENSRPQGPPLIPKLYGVFATLTKLDLQVWKGDRCATQIADCISACTVLRELNLHAKLAHRVINDTVQDTWPHKDILASVKPWPRLRKLGLEIDASQSSLLECFKELSGSLERLRLHNVRLLPTATREDWKTLCDRNLPVRPAQNVGCWAATIQQLSCILSLREVELSNLGEISVSNPAATVFRVFTSPMYIQYVNKYVLERKGNTDWFNADQESFLDSFLGTPAIAQEAENDQPMDIEGAESSNEGQG</sequence>
<reference evidence="2" key="1">
    <citation type="journal article" date="2020" name="Stud. Mycol.">
        <title>101 Dothideomycetes genomes: a test case for predicting lifestyles and emergence of pathogens.</title>
        <authorList>
            <person name="Haridas S."/>
            <person name="Albert R."/>
            <person name="Binder M."/>
            <person name="Bloem J."/>
            <person name="Labutti K."/>
            <person name="Salamov A."/>
            <person name="Andreopoulos B."/>
            <person name="Baker S."/>
            <person name="Barry K."/>
            <person name="Bills G."/>
            <person name="Bluhm B."/>
            <person name="Cannon C."/>
            <person name="Castanera R."/>
            <person name="Culley D."/>
            <person name="Daum C."/>
            <person name="Ezra D."/>
            <person name="Gonzalez J."/>
            <person name="Henrissat B."/>
            <person name="Kuo A."/>
            <person name="Liang C."/>
            <person name="Lipzen A."/>
            <person name="Lutzoni F."/>
            <person name="Magnuson J."/>
            <person name="Mondo S."/>
            <person name="Nolan M."/>
            <person name="Ohm R."/>
            <person name="Pangilinan J."/>
            <person name="Park H.-J."/>
            <person name="Ramirez L."/>
            <person name="Alfaro M."/>
            <person name="Sun H."/>
            <person name="Tritt A."/>
            <person name="Yoshinaga Y."/>
            <person name="Zwiers L.-H."/>
            <person name="Turgeon B."/>
            <person name="Goodwin S."/>
            <person name="Spatafora J."/>
            <person name="Crous P."/>
            <person name="Grigoriev I."/>
        </authorList>
    </citation>
    <scope>NUCLEOTIDE SEQUENCE</scope>
    <source>
        <strain evidence="2">CBS 269.34</strain>
    </source>
</reference>
<proteinExistence type="predicted"/>
<evidence type="ECO:0008006" key="4">
    <source>
        <dbReference type="Google" id="ProtNLM"/>
    </source>
</evidence>
<dbReference type="Proteomes" id="UP000799750">
    <property type="component" value="Unassembled WGS sequence"/>
</dbReference>
<evidence type="ECO:0000313" key="2">
    <source>
        <dbReference type="EMBL" id="KAF2489195.1"/>
    </source>
</evidence>
<keyword evidence="3" id="KW-1185">Reference proteome</keyword>
<feature type="compositionally biased region" description="Acidic residues" evidence="1">
    <location>
        <begin position="516"/>
        <end position="526"/>
    </location>
</feature>
<evidence type="ECO:0000313" key="3">
    <source>
        <dbReference type="Proteomes" id="UP000799750"/>
    </source>
</evidence>
<feature type="region of interest" description="Disordered" evidence="1">
    <location>
        <begin position="514"/>
        <end position="535"/>
    </location>
</feature>
<evidence type="ECO:0000256" key="1">
    <source>
        <dbReference type="SAM" id="MobiDB-lite"/>
    </source>
</evidence>
<dbReference type="EMBL" id="MU004199">
    <property type="protein sequence ID" value="KAF2489195.1"/>
    <property type="molecule type" value="Genomic_DNA"/>
</dbReference>
<protein>
    <recommendedName>
        <fullName evidence="4">F-box domain-containing protein</fullName>
    </recommendedName>
</protein>